<feature type="signal peptide" evidence="2">
    <location>
        <begin position="1"/>
        <end position="23"/>
    </location>
</feature>
<feature type="region of interest" description="Disordered" evidence="1">
    <location>
        <begin position="103"/>
        <end position="129"/>
    </location>
</feature>
<gene>
    <name evidence="3" type="ORF">F5878DRAFT_639827</name>
</gene>
<sequence>MRFASTLFTLCVLGSFAITVTHAAPYVAKENIVPSSRELPLKARNFPQEDRERNFRPDKHAADPDPDDDDEVRHAVQEAALVSAVAPIVTQERRIRAATHASLGLSGNAHNGRLLTTPVQPGTPANGNA</sequence>
<feature type="compositionally biased region" description="Polar residues" evidence="1">
    <location>
        <begin position="117"/>
        <end position="129"/>
    </location>
</feature>
<dbReference type="Proteomes" id="UP001163846">
    <property type="component" value="Unassembled WGS sequence"/>
</dbReference>
<feature type="region of interest" description="Disordered" evidence="1">
    <location>
        <begin position="38"/>
        <end position="71"/>
    </location>
</feature>
<reference evidence="3" key="1">
    <citation type="submission" date="2022-08" db="EMBL/GenBank/DDBJ databases">
        <authorList>
            <consortium name="DOE Joint Genome Institute"/>
            <person name="Min B."/>
            <person name="Riley R."/>
            <person name="Sierra-Patev S."/>
            <person name="Naranjo-Ortiz M."/>
            <person name="Looney B."/>
            <person name="Konkel Z."/>
            <person name="Slot J.C."/>
            <person name="Sakamoto Y."/>
            <person name="Steenwyk J.L."/>
            <person name="Rokas A."/>
            <person name="Carro J."/>
            <person name="Camarero S."/>
            <person name="Ferreira P."/>
            <person name="Molpeceres G."/>
            <person name="Ruiz-Duenas F.J."/>
            <person name="Serrano A."/>
            <person name="Henrissat B."/>
            <person name="Drula E."/>
            <person name="Hughes K.W."/>
            <person name="Mata J.L."/>
            <person name="Ishikawa N.K."/>
            <person name="Vargas-Isla R."/>
            <person name="Ushijima S."/>
            <person name="Smith C.A."/>
            <person name="Ahrendt S."/>
            <person name="Andreopoulos W."/>
            <person name="He G."/>
            <person name="Labutti K."/>
            <person name="Lipzen A."/>
            <person name="Ng V."/>
            <person name="Sandor L."/>
            <person name="Barry K."/>
            <person name="Martinez A.T."/>
            <person name="Xiao Y."/>
            <person name="Gibbons J.G."/>
            <person name="Terashima K."/>
            <person name="Hibbett D.S."/>
            <person name="Grigoriev I.V."/>
        </authorList>
    </citation>
    <scope>NUCLEOTIDE SEQUENCE</scope>
    <source>
        <strain evidence="3">TFB9207</strain>
    </source>
</reference>
<keyword evidence="4" id="KW-1185">Reference proteome</keyword>
<evidence type="ECO:0000313" key="4">
    <source>
        <dbReference type="Proteomes" id="UP001163846"/>
    </source>
</evidence>
<dbReference type="AlphaFoldDB" id="A0AA38PDX0"/>
<name>A0AA38PDX0_9AGAR</name>
<protein>
    <submittedName>
        <fullName evidence="3">Uncharacterized protein</fullName>
    </submittedName>
</protein>
<evidence type="ECO:0000313" key="3">
    <source>
        <dbReference type="EMBL" id="KAJ3841148.1"/>
    </source>
</evidence>
<evidence type="ECO:0000256" key="2">
    <source>
        <dbReference type="SAM" id="SignalP"/>
    </source>
</evidence>
<evidence type="ECO:0000256" key="1">
    <source>
        <dbReference type="SAM" id="MobiDB-lite"/>
    </source>
</evidence>
<comment type="caution">
    <text evidence="3">The sequence shown here is derived from an EMBL/GenBank/DDBJ whole genome shotgun (WGS) entry which is preliminary data.</text>
</comment>
<keyword evidence="2" id="KW-0732">Signal</keyword>
<proteinExistence type="predicted"/>
<dbReference type="EMBL" id="MU806050">
    <property type="protein sequence ID" value="KAJ3841148.1"/>
    <property type="molecule type" value="Genomic_DNA"/>
</dbReference>
<feature type="compositionally biased region" description="Basic and acidic residues" evidence="1">
    <location>
        <begin position="47"/>
        <end position="63"/>
    </location>
</feature>
<accession>A0AA38PDX0</accession>
<organism evidence="3 4">
    <name type="scientific">Lentinula raphanica</name>
    <dbReference type="NCBI Taxonomy" id="153919"/>
    <lineage>
        <taxon>Eukaryota</taxon>
        <taxon>Fungi</taxon>
        <taxon>Dikarya</taxon>
        <taxon>Basidiomycota</taxon>
        <taxon>Agaricomycotina</taxon>
        <taxon>Agaricomycetes</taxon>
        <taxon>Agaricomycetidae</taxon>
        <taxon>Agaricales</taxon>
        <taxon>Marasmiineae</taxon>
        <taxon>Omphalotaceae</taxon>
        <taxon>Lentinula</taxon>
    </lineage>
</organism>
<feature type="chain" id="PRO_5041402795" evidence="2">
    <location>
        <begin position="24"/>
        <end position="129"/>
    </location>
</feature>